<dbReference type="PANTHER" id="PTHR14790">
    <property type="entry name" value="RECQ-MEDIATED GENOME INSTABILITY PROTEIN 1 RMI1"/>
    <property type="match status" value="1"/>
</dbReference>
<evidence type="ECO:0000259" key="4">
    <source>
        <dbReference type="Pfam" id="PF21000"/>
    </source>
</evidence>
<dbReference type="Pfam" id="PF21000">
    <property type="entry name" value="RMI1_N_N"/>
    <property type="match status" value="1"/>
</dbReference>
<dbReference type="GO" id="GO:0000724">
    <property type="term" value="P:double-strand break repair via homologous recombination"/>
    <property type="evidence" value="ECO:0007669"/>
    <property type="project" value="TreeGrafter"/>
</dbReference>
<dbReference type="InterPro" id="IPR013894">
    <property type="entry name" value="RMI1_OB"/>
</dbReference>
<comment type="similarity">
    <text evidence="1">Belongs to the RMI1 family.</text>
</comment>
<dbReference type="SMART" id="SM01161">
    <property type="entry name" value="DUF1767"/>
    <property type="match status" value="1"/>
</dbReference>
<accession>A0A7C8IBS5</accession>
<gene>
    <name evidence="5" type="ORF">BDV95DRAFT_609437</name>
</gene>
<dbReference type="Proteomes" id="UP000481861">
    <property type="component" value="Unassembled WGS sequence"/>
</dbReference>
<evidence type="ECO:0000313" key="6">
    <source>
        <dbReference type="Proteomes" id="UP000481861"/>
    </source>
</evidence>
<dbReference type="Pfam" id="PF08585">
    <property type="entry name" value="RMI1_N_C"/>
    <property type="match status" value="1"/>
</dbReference>
<comment type="caution">
    <text evidence="5">The sequence shown here is derived from an EMBL/GenBank/DDBJ whole genome shotgun (WGS) entry which is preliminary data.</text>
</comment>
<dbReference type="Gene3D" id="2.40.50.770">
    <property type="entry name" value="RecQ-mediated genome instability protein Rmi1, C-terminal domain"/>
    <property type="match status" value="1"/>
</dbReference>
<dbReference type="InterPro" id="IPR049363">
    <property type="entry name" value="RMI1_N"/>
</dbReference>
<feature type="domain" description="RMI1 N-terminal" evidence="4">
    <location>
        <begin position="15"/>
        <end position="57"/>
    </location>
</feature>
<dbReference type="AlphaFoldDB" id="A0A7C8IBS5"/>
<evidence type="ECO:0000256" key="1">
    <source>
        <dbReference type="ARBA" id="ARBA00006395"/>
    </source>
</evidence>
<reference evidence="5 6" key="1">
    <citation type="submission" date="2020-01" db="EMBL/GenBank/DDBJ databases">
        <authorList>
            <consortium name="DOE Joint Genome Institute"/>
            <person name="Haridas S."/>
            <person name="Albert R."/>
            <person name="Binder M."/>
            <person name="Bloem J."/>
            <person name="Labutti K."/>
            <person name="Salamov A."/>
            <person name="Andreopoulos B."/>
            <person name="Baker S.E."/>
            <person name="Barry K."/>
            <person name="Bills G."/>
            <person name="Bluhm B.H."/>
            <person name="Cannon C."/>
            <person name="Castanera R."/>
            <person name="Culley D.E."/>
            <person name="Daum C."/>
            <person name="Ezra D."/>
            <person name="Gonzalez J.B."/>
            <person name="Henrissat B."/>
            <person name="Kuo A."/>
            <person name="Liang C."/>
            <person name="Lipzen A."/>
            <person name="Lutzoni F."/>
            <person name="Magnuson J."/>
            <person name="Mondo S."/>
            <person name="Nolan M."/>
            <person name="Ohm R."/>
            <person name="Pangilinan J."/>
            <person name="Park H.-J.H."/>
            <person name="Ramirez L."/>
            <person name="Alfaro M."/>
            <person name="Sun H."/>
            <person name="Tritt A."/>
            <person name="Yoshinaga Y."/>
            <person name="Zwiers L.-H.L."/>
            <person name="Turgeon B.G."/>
            <person name="Goodwin S.B."/>
            <person name="Spatafora J.W."/>
            <person name="Crous P.W."/>
            <person name="Grigoriev I.V."/>
        </authorList>
    </citation>
    <scope>NUCLEOTIDE SEQUENCE [LARGE SCALE GENOMIC DNA]</scope>
    <source>
        <strain evidence="5 6">CBS 611.86</strain>
    </source>
</reference>
<sequence length="235" mass="25437">MAANLLAELTQHLHARHLHPTPAWLQSFASTTRPNTPLPALKQTALFRLLATDITTSLSPPASSLFPADIFNARIQSRHVAGPLVCQVLDISDIGHSNWSQVESIEAHERGETTKGREIVRMVDREDENDHNEAAAVGPVMASKGPFKLLLQDAKGMKVYALDLRGLEGINMGMSMGTKLVVRNVDVRRAVVMLEPGGVQVLGGKMEALDKAWKAGRKERLVRDARGVGEGGGDG</sequence>
<evidence type="ECO:0000313" key="5">
    <source>
        <dbReference type="EMBL" id="KAF2869207.1"/>
    </source>
</evidence>
<dbReference type="InterPro" id="IPR042470">
    <property type="entry name" value="RMI1_N_C_sf"/>
</dbReference>
<protein>
    <recommendedName>
        <fullName evidence="2">RecQ-mediated genome instability protein 1</fullName>
    </recommendedName>
</protein>
<feature type="domain" description="RecQ mediated genome instability protein 1 OB-fold" evidence="3">
    <location>
        <begin position="66"/>
        <end position="217"/>
    </location>
</feature>
<organism evidence="5 6">
    <name type="scientific">Massariosphaeria phaeospora</name>
    <dbReference type="NCBI Taxonomy" id="100035"/>
    <lineage>
        <taxon>Eukaryota</taxon>
        <taxon>Fungi</taxon>
        <taxon>Dikarya</taxon>
        <taxon>Ascomycota</taxon>
        <taxon>Pezizomycotina</taxon>
        <taxon>Dothideomycetes</taxon>
        <taxon>Pleosporomycetidae</taxon>
        <taxon>Pleosporales</taxon>
        <taxon>Pleosporales incertae sedis</taxon>
        <taxon>Massariosphaeria</taxon>
    </lineage>
</organism>
<dbReference type="GO" id="GO:0031422">
    <property type="term" value="C:RecQ family helicase-topoisomerase III complex"/>
    <property type="evidence" value="ECO:0007669"/>
    <property type="project" value="TreeGrafter"/>
</dbReference>
<dbReference type="EMBL" id="JAADJZ010000017">
    <property type="protein sequence ID" value="KAF2869207.1"/>
    <property type="molecule type" value="Genomic_DNA"/>
</dbReference>
<proteinExistence type="inferred from homology"/>
<name>A0A7C8IBS5_9PLEO</name>
<dbReference type="OrthoDB" id="341511at2759"/>
<dbReference type="GO" id="GO:0016604">
    <property type="term" value="C:nuclear body"/>
    <property type="evidence" value="ECO:0007669"/>
    <property type="project" value="TreeGrafter"/>
</dbReference>
<dbReference type="PANTHER" id="PTHR14790:SF15">
    <property type="entry name" value="RECQ-MEDIATED GENOME INSTABILITY PROTEIN 1"/>
    <property type="match status" value="1"/>
</dbReference>
<evidence type="ECO:0000256" key="2">
    <source>
        <dbReference type="ARBA" id="ARBA00018987"/>
    </source>
</evidence>
<dbReference type="GO" id="GO:0000712">
    <property type="term" value="P:resolution of meiotic recombination intermediates"/>
    <property type="evidence" value="ECO:0007669"/>
    <property type="project" value="TreeGrafter"/>
</dbReference>
<evidence type="ECO:0000259" key="3">
    <source>
        <dbReference type="Pfam" id="PF08585"/>
    </source>
</evidence>
<keyword evidence="6" id="KW-1185">Reference proteome</keyword>